<protein>
    <recommendedName>
        <fullName evidence="5">DUF4900 domain-containing protein</fullName>
    </recommendedName>
</protein>
<organism evidence="3 4">
    <name type="scientific">Caldisericum exile (strain DSM 21853 / NBRC 104410 / AZM16c01)</name>
    <dbReference type="NCBI Taxonomy" id="511051"/>
    <lineage>
        <taxon>Bacteria</taxon>
        <taxon>Pseudomonadati</taxon>
        <taxon>Caldisericota/Cryosericota group</taxon>
        <taxon>Caldisericota</taxon>
        <taxon>Caldisericia</taxon>
        <taxon>Caldisericales</taxon>
        <taxon>Caldisericaceae</taxon>
        <taxon>Caldisericum</taxon>
    </lineage>
</organism>
<keyword evidence="4" id="KW-1185">Reference proteome</keyword>
<reference evidence="3 4" key="1">
    <citation type="submission" date="2011-01" db="EMBL/GenBank/DDBJ databases">
        <title>Whole genome sequence of Caldisericum exile AZM16c01.</title>
        <authorList>
            <person name="Narita-Yamada S."/>
            <person name="Kawakoshi A."/>
            <person name="Nakamura S."/>
            <person name="Sasagawa M."/>
            <person name="Fukada J."/>
            <person name="Sekine M."/>
            <person name="Kato Y."/>
            <person name="Fukai R."/>
            <person name="Sasaki K."/>
            <person name="Hanamaki A."/>
            <person name="Narita H."/>
            <person name="Konno Y."/>
            <person name="Mori K."/>
            <person name="Yamazaki S."/>
            <person name="Suzuki K."/>
            <person name="Fujita N."/>
        </authorList>
    </citation>
    <scope>NUCLEOTIDE SEQUENCE [LARGE SCALE GENOMIC DNA]</scope>
    <source>
        <strain evidence="4">DSM 21853 / NBRC 104410 / AZM16c01</strain>
    </source>
</reference>
<feature type="transmembrane region" description="Helical" evidence="2">
    <location>
        <begin position="7"/>
        <end position="26"/>
    </location>
</feature>
<evidence type="ECO:0000256" key="1">
    <source>
        <dbReference type="SAM" id="MobiDB-lite"/>
    </source>
</evidence>
<keyword evidence="2" id="KW-0812">Transmembrane</keyword>
<evidence type="ECO:0000313" key="4">
    <source>
        <dbReference type="Proteomes" id="UP000004793"/>
    </source>
</evidence>
<evidence type="ECO:0000313" key="3">
    <source>
        <dbReference type="EMBL" id="BAL81452.1"/>
    </source>
</evidence>
<dbReference type="KEGG" id="cex:CSE_13260"/>
<dbReference type="OrthoDB" id="5694214at2"/>
<evidence type="ECO:0000256" key="2">
    <source>
        <dbReference type="SAM" id="Phobius"/>
    </source>
</evidence>
<feature type="region of interest" description="Disordered" evidence="1">
    <location>
        <begin position="343"/>
        <end position="369"/>
    </location>
</feature>
<name>A0A7U6GFH3_CALEA</name>
<gene>
    <name evidence="3" type="ordered locus">CSE_13260</name>
</gene>
<proteinExistence type="predicted"/>
<keyword evidence="2" id="KW-1133">Transmembrane helix</keyword>
<accession>A0A7U6GFH3</accession>
<dbReference type="RefSeq" id="WP_014453847.1">
    <property type="nucleotide sequence ID" value="NC_017096.1"/>
</dbReference>
<evidence type="ECO:0008006" key="5">
    <source>
        <dbReference type="Google" id="ProtNLM"/>
    </source>
</evidence>
<keyword evidence="2" id="KW-0472">Membrane</keyword>
<sequence>MKRKGFSMIFTILIAAMMMIPVLMLFSSATTRNFTSKGEIISDRALVVADAAIENILNTINTFGFPYSSPQFEDENQQEALVKARDYAIADRLSELNGGVADINDPIGSYNRIINNISTYIFKSDESLWFAVWDVTNNKIASVSSVGPDGDIAVRPIKNLTTGDIYNGGISEVDPNYKSDNLWFEIDTNTQYWPGNPDKWVIRATSYNISKPEIYRSIETHASRGQLSVTPTSTISQLANGNWYVRSTDSDSTTVYYSDFSGLYHTKVYFGQFEVTKGIIRSDNNLYMGGWAQDPVFASGRVYDQAIDAGWAHTGRFGPNQNNLSWAKNNGYAKDEYPQAQWPNGDLALKGSTPVRNPSDPNGGLQDKASPDYYISGNATIVFVVENGVGKVVINGVKKDLPPNGAIYVEGTATVSGTIKGRVTVGAGNNINIGGNILYDTPPRIEKDIPINGTPDALGLVAYNNIYIPYSTFKNYPHLEVDAAMMAVHGSFGVTNDYPWRPMDTSGKYFAKWYGAQAEWSTDNAPCIVNGNYVKGYEIQQTFYDYNLFDFGAPPFYPTTNSRSEVHWNTRYEVVTDANILSNLRKLEKSNLIQINPSDPDYDPNYPYKYVYQGVTYYYGTVFDVSVKYSAKGEINKSPLYRIIWKENIAQKVKP</sequence>
<dbReference type="EMBL" id="AP012051">
    <property type="protein sequence ID" value="BAL81452.1"/>
    <property type="molecule type" value="Genomic_DNA"/>
</dbReference>
<dbReference type="AlphaFoldDB" id="A0A7U6GFH3"/>
<dbReference type="Proteomes" id="UP000004793">
    <property type="component" value="Chromosome"/>
</dbReference>